<feature type="domain" description="WCX" evidence="1">
    <location>
        <begin position="28"/>
        <end position="86"/>
    </location>
</feature>
<evidence type="ECO:0000259" key="1">
    <source>
        <dbReference type="Pfam" id="PF25583"/>
    </source>
</evidence>
<organism evidence="2">
    <name type="scientific">Bavariicoccus seileri</name>
    <dbReference type="NCBI Taxonomy" id="549685"/>
    <lineage>
        <taxon>Bacteria</taxon>
        <taxon>Bacillati</taxon>
        <taxon>Bacillota</taxon>
        <taxon>Bacilli</taxon>
        <taxon>Lactobacillales</taxon>
        <taxon>Enterococcaceae</taxon>
        <taxon>Bavariicoccus</taxon>
    </lineage>
</organism>
<proteinExistence type="predicted"/>
<protein>
    <recommendedName>
        <fullName evidence="1">WCX domain-containing protein</fullName>
    </recommendedName>
</protein>
<dbReference type="EMBL" id="DQHO01000023">
    <property type="protein sequence ID" value="HCS93763.1"/>
    <property type="molecule type" value="Genomic_DNA"/>
</dbReference>
<dbReference type="Proteomes" id="UP000262195">
    <property type="component" value="Unassembled WGS sequence"/>
</dbReference>
<dbReference type="AlphaFoldDB" id="A0A3D4S4M5"/>
<gene>
    <name evidence="2" type="ORF">DIW15_03515</name>
</gene>
<accession>A0A3D4S4M5</accession>
<evidence type="ECO:0000313" key="2">
    <source>
        <dbReference type="EMBL" id="HCS93763.1"/>
    </source>
</evidence>
<dbReference type="STRING" id="1121105.GCA_000421665_01085"/>
<sequence length="92" mass="10812">MYELFRFMYAGKEVTFTFRFWGIIEAALDKLPNGKVIKRYEDDSVIIEATAYDTGVIMWLLSQGKNVQVLSPPYFVEKIKLEIESMQKRYTT</sequence>
<name>A0A3D4S4M5_9ENTE</name>
<comment type="caution">
    <text evidence="2">The sequence shown here is derived from an EMBL/GenBank/DDBJ whole genome shotgun (WGS) entry which is preliminary data.</text>
</comment>
<dbReference type="Pfam" id="PF25583">
    <property type="entry name" value="WCX"/>
    <property type="match status" value="1"/>
</dbReference>
<dbReference type="InterPro" id="IPR057727">
    <property type="entry name" value="WCX_dom"/>
</dbReference>
<reference evidence="2" key="1">
    <citation type="journal article" date="2018" name="Nat. Biotechnol.">
        <title>A standardized bacterial taxonomy based on genome phylogeny substantially revises the tree of life.</title>
        <authorList>
            <person name="Parks D.H."/>
            <person name="Chuvochina M."/>
            <person name="Waite D.W."/>
            <person name="Rinke C."/>
            <person name="Skarshewski A."/>
            <person name="Chaumeil P.A."/>
            <person name="Hugenholtz P."/>
        </authorList>
    </citation>
    <scope>NUCLEOTIDE SEQUENCE [LARGE SCALE GENOMIC DNA]</scope>
    <source>
        <strain evidence="2">UBA11306</strain>
    </source>
</reference>